<dbReference type="EMBL" id="VBVZ01000171">
    <property type="protein sequence ID" value="TLG91346.1"/>
    <property type="molecule type" value="Genomic_DNA"/>
</dbReference>
<protein>
    <recommendedName>
        <fullName evidence="4">Helix-turn-helix domain-containing protein</fullName>
    </recommendedName>
</protein>
<accession>A0ABY2U4U3</accession>
<feature type="compositionally biased region" description="Polar residues" evidence="1">
    <location>
        <begin position="190"/>
        <end position="209"/>
    </location>
</feature>
<comment type="caution">
    <text evidence="2">The sequence shown here is derived from an EMBL/GenBank/DDBJ whole genome shotgun (WGS) entry which is preliminary data.</text>
</comment>
<dbReference type="RefSeq" id="WP_138451345.1">
    <property type="nucleotide sequence ID" value="NZ_VBVZ01000171.1"/>
</dbReference>
<evidence type="ECO:0000256" key="1">
    <source>
        <dbReference type="SAM" id="MobiDB-lite"/>
    </source>
</evidence>
<name>A0ABY2U4U3_9PSED</name>
<organism evidence="2 3">
    <name type="scientific">Pseudomonas edaphica</name>
    <dbReference type="NCBI Taxonomy" id="2006980"/>
    <lineage>
        <taxon>Bacteria</taxon>
        <taxon>Pseudomonadati</taxon>
        <taxon>Pseudomonadota</taxon>
        <taxon>Gammaproteobacteria</taxon>
        <taxon>Pseudomonadales</taxon>
        <taxon>Pseudomonadaceae</taxon>
        <taxon>Pseudomonas</taxon>
    </lineage>
</organism>
<evidence type="ECO:0000313" key="3">
    <source>
        <dbReference type="Proteomes" id="UP000304941"/>
    </source>
</evidence>
<reference evidence="2 3" key="1">
    <citation type="submission" date="2019-05" db="EMBL/GenBank/DDBJ databases">
        <title>Pseudomonas edaphica sp. nov., isolated from rhizospheric soil of Cistus ladanifer L. in Spain.</title>
        <authorList>
            <person name="Peix A."/>
        </authorList>
    </citation>
    <scope>NUCLEOTIDE SEQUENCE [LARGE SCALE GENOMIC DNA]</scope>
    <source>
        <strain evidence="2 3">RD25</strain>
    </source>
</reference>
<evidence type="ECO:0008006" key="4">
    <source>
        <dbReference type="Google" id="ProtNLM"/>
    </source>
</evidence>
<feature type="region of interest" description="Disordered" evidence="1">
    <location>
        <begin position="188"/>
        <end position="259"/>
    </location>
</feature>
<feature type="compositionally biased region" description="Polar residues" evidence="1">
    <location>
        <begin position="230"/>
        <end position="245"/>
    </location>
</feature>
<keyword evidence="3" id="KW-1185">Reference proteome</keyword>
<evidence type="ECO:0000313" key="2">
    <source>
        <dbReference type="EMBL" id="TLG91346.1"/>
    </source>
</evidence>
<dbReference type="Proteomes" id="UP000304941">
    <property type="component" value="Unassembled WGS sequence"/>
</dbReference>
<sequence>MISNHLSLVEAMRPASDELAAQVEQYLEAGGQIEEATPIGYKPKPITYSNQMPPAPKPFVRRRVEAAPLPYAPINARAEKRTKLIEKVAELAANHTQSEVAQLLKVSRRTLCGITQEFGIKFKKAVRGGNQDPERQKQMEDRDAQFAIRIRAFMELGVTRRKCCGKLAISNKAFERIIAAHGIDYPKARQGSTSCAHSPHPATQTSNLARTAGQRNRRGRPWQPNRRSARQSLPRSGRNWASRSCGTRYRTAPGRCSTS</sequence>
<proteinExistence type="predicted"/>
<gene>
    <name evidence="2" type="ORF">FEM54_13485</name>
</gene>